<dbReference type="Proteomes" id="UP000295274">
    <property type="component" value="Unassembled WGS sequence"/>
</dbReference>
<protein>
    <submittedName>
        <fullName evidence="2">Concanavalin A-like lectin/glucanase superfamily protein</fullName>
    </submittedName>
</protein>
<dbReference type="Gene3D" id="2.60.120.200">
    <property type="match status" value="1"/>
</dbReference>
<keyword evidence="1" id="KW-0732">Signal</keyword>
<dbReference type="GO" id="GO:0005975">
    <property type="term" value="P:carbohydrate metabolic process"/>
    <property type="evidence" value="ECO:0007669"/>
    <property type="project" value="UniProtKB-ARBA"/>
</dbReference>
<dbReference type="SUPFAM" id="SSF49899">
    <property type="entry name" value="Concanavalin A-like lectins/glucanases"/>
    <property type="match status" value="1"/>
</dbReference>
<dbReference type="AlphaFoldDB" id="A0A4R7DHB9"/>
<dbReference type="RefSeq" id="WP_133671115.1">
    <property type="nucleotide sequence ID" value="NZ_SNZW01000001.1"/>
</dbReference>
<sequence>MVKYKLIISTIICLWTSLLSAQNSDNSNFLNGLISAYSLENNSNIIDEQGTNDGTAIGVSSVVGSIGNALNFTGLPTSMITIPESTSLNLNGTEFTIMVDIYPTSNGQSGVSVILQKGYETSGNNIYSVAYNSSNKVRFRTFTNGIQRDFVSTATAPLNTWSRVICTWKSGEPKTIKINTITNTDVAAYSGTQTVNTGRDLTIGSYDVSPASNTRSFVGRMDNVMIWNKALTSAEQNTLVNDNLGYNDFSTTTEPSTGNESSLWTSNGNNIFYTTGNVGIGTITPGNYELAVNGEIRAKEVKVETANWPDYVFEKVYALPSLEEVQEHIAQKGHLPNIPSAKEIESNGLELGEMNRLLLEKIEEIMLYTIQQQKEIDELRLQIQNNQPNEE</sequence>
<dbReference type="GO" id="GO:0004553">
    <property type="term" value="F:hydrolase activity, hydrolyzing O-glycosyl compounds"/>
    <property type="evidence" value="ECO:0007669"/>
    <property type="project" value="UniProtKB-ARBA"/>
</dbReference>
<feature type="signal peptide" evidence="1">
    <location>
        <begin position="1"/>
        <end position="21"/>
    </location>
</feature>
<keyword evidence="3" id="KW-1185">Reference proteome</keyword>
<evidence type="ECO:0000256" key="1">
    <source>
        <dbReference type="SAM" id="SignalP"/>
    </source>
</evidence>
<accession>A0A4R7DHB9</accession>
<feature type="chain" id="PRO_5020514903" evidence="1">
    <location>
        <begin position="22"/>
        <end position="391"/>
    </location>
</feature>
<proteinExistence type="predicted"/>
<dbReference type="OrthoDB" id="658938at2"/>
<name>A0A4R7DHB9_9FLAO</name>
<dbReference type="Pfam" id="PF13385">
    <property type="entry name" value="Laminin_G_3"/>
    <property type="match status" value="1"/>
</dbReference>
<reference evidence="2 3" key="1">
    <citation type="submission" date="2019-03" db="EMBL/GenBank/DDBJ databases">
        <title>Genomic Encyclopedia of Type Strains, Phase III (KMG-III): the genomes of soil and plant-associated and newly described type strains.</title>
        <authorList>
            <person name="Whitman W."/>
        </authorList>
    </citation>
    <scope>NUCLEOTIDE SEQUENCE [LARGE SCALE GENOMIC DNA]</scope>
    <source>
        <strain evidence="2 3">CECT 8455</strain>
    </source>
</reference>
<dbReference type="InterPro" id="IPR013320">
    <property type="entry name" value="ConA-like_dom_sf"/>
</dbReference>
<evidence type="ECO:0000313" key="3">
    <source>
        <dbReference type="Proteomes" id="UP000295274"/>
    </source>
</evidence>
<dbReference type="GO" id="GO:0030246">
    <property type="term" value="F:carbohydrate binding"/>
    <property type="evidence" value="ECO:0007669"/>
    <property type="project" value="UniProtKB-KW"/>
</dbReference>
<dbReference type="EMBL" id="SNZW01000001">
    <property type="protein sequence ID" value="TDS20880.1"/>
    <property type="molecule type" value="Genomic_DNA"/>
</dbReference>
<comment type="caution">
    <text evidence="2">The sequence shown here is derived from an EMBL/GenBank/DDBJ whole genome shotgun (WGS) entry which is preliminary data.</text>
</comment>
<gene>
    <name evidence="2" type="ORF">DFQ03_0138</name>
</gene>
<keyword evidence="2" id="KW-0430">Lectin</keyword>
<evidence type="ECO:0000313" key="2">
    <source>
        <dbReference type="EMBL" id="TDS20880.1"/>
    </source>
</evidence>
<organism evidence="2 3">
    <name type="scientific">Maribacter caenipelagi</name>
    <dbReference type="NCBI Taxonomy" id="1447781"/>
    <lineage>
        <taxon>Bacteria</taxon>
        <taxon>Pseudomonadati</taxon>
        <taxon>Bacteroidota</taxon>
        <taxon>Flavobacteriia</taxon>
        <taxon>Flavobacteriales</taxon>
        <taxon>Flavobacteriaceae</taxon>
        <taxon>Maribacter</taxon>
    </lineage>
</organism>